<keyword evidence="3 6" id="KW-1133">Transmembrane helix</keyword>
<keyword evidence="9" id="KW-1185">Reference proteome</keyword>
<dbReference type="AlphaFoldDB" id="A0AA38X9V7"/>
<dbReference type="GO" id="GO:0055088">
    <property type="term" value="P:lipid homeostasis"/>
    <property type="evidence" value="ECO:0007669"/>
    <property type="project" value="TreeGrafter"/>
</dbReference>
<feature type="transmembrane region" description="Helical" evidence="6">
    <location>
        <begin position="141"/>
        <end position="161"/>
    </location>
</feature>
<evidence type="ECO:0000259" key="7">
    <source>
        <dbReference type="PROSITE" id="PS50922"/>
    </source>
</evidence>
<evidence type="ECO:0000256" key="4">
    <source>
        <dbReference type="ARBA" id="ARBA00023136"/>
    </source>
</evidence>
<feature type="domain" description="TLC" evidence="7">
    <location>
        <begin position="69"/>
        <end position="282"/>
    </location>
</feature>
<gene>
    <name evidence="8" type="ORF">H2200_005782</name>
</gene>
<dbReference type="PANTHER" id="PTHR13439:SF0">
    <property type="entry name" value="TOPOISOMERASE I DAMAGE AFFECTED PROTEIN 4"/>
    <property type="match status" value="1"/>
</dbReference>
<evidence type="ECO:0000256" key="3">
    <source>
        <dbReference type="ARBA" id="ARBA00022989"/>
    </source>
</evidence>
<protein>
    <recommendedName>
        <fullName evidence="7">TLC domain-containing protein</fullName>
    </recommendedName>
</protein>
<dbReference type="PROSITE" id="PS50922">
    <property type="entry name" value="TLC"/>
    <property type="match status" value="1"/>
</dbReference>
<reference evidence="8" key="1">
    <citation type="submission" date="2022-10" db="EMBL/GenBank/DDBJ databases">
        <title>Culturing micro-colonial fungi from biological soil crusts in the Mojave desert and describing Neophaeococcomyces mojavensis, and introducing the new genera and species Taxawa tesnikishii.</title>
        <authorList>
            <person name="Kurbessoian T."/>
            <person name="Stajich J.E."/>
        </authorList>
    </citation>
    <scope>NUCLEOTIDE SEQUENCE</scope>
    <source>
        <strain evidence="8">TK_41</strain>
    </source>
</reference>
<feature type="transmembrane region" description="Helical" evidence="6">
    <location>
        <begin position="117"/>
        <end position="134"/>
    </location>
</feature>
<feature type="transmembrane region" description="Helical" evidence="6">
    <location>
        <begin position="77"/>
        <end position="97"/>
    </location>
</feature>
<dbReference type="GO" id="GO:0005783">
    <property type="term" value="C:endoplasmic reticulum"/>
    <property type="evidence" value="ECO:0007669"/>
    <property type="project" value="TreeGrafter"/>
</dbReference>
<organism evidence="8 9">
    <name type="scientific">Cladophialophora chaetospira</name>
    <dbReference type="NCBI Taxonomy" id="386627"/>
    <lineage>
        <taxon>Eukaryota</taxon>
        <taxon>Fungi</taxon>
        <taxon>Dikarya</taxon>
        <taxon>Ascomycota</taxon>
        <taxon>Pezizomycotina</taxon>
        <taxon>Eurotiomycetes</taxon>
        <taxon>Chaetothyriomycetidae</taxon>
        <taxon>Chaetothyriales</taxon>
        <taxon>Herpotrichiellaceae</taxon>
        <taxon>Cladophialophora</taxon>
    </lineage>
</organism>
<comment type="subcellular location">
    <subcellularLocation>
        <location evidence="1">Membrane</location>
        <topology evidence="1">Multi-pass membrane protein</topology>
    </subcellularLocation>
</comment>
<name>A0AA38X9V7_9EURO</name>
<evidence type="ECO:0000256" key="5">
    <source>
        <dbReference type="PROSITE-ProRule" id="PRU00205"/>
    </source>
</evidence>
<comment type="caution">
    <text evidence="8">The sequence shown here is derived from an EMBL/GenBank/DDBJ whole genome shotgun (WGS) entry which is preliminary data.</text>
</comment>
<proteinExistence type="predicted"/>
<keyword evidence="2 5" id="KW-0812">Transmembrane</keyword>
<dbReference type="Proteomes" id="UP001172673">
    <property type="component" value="Unassembled WGS sequence"/>
</dbReference>
<evidence type="ECO:0000313" key="9">
    <source>
        <dbReference type="Proteomes" id="UP001172673"/>
    </source>
</evidence>
<dbReference type="InterPro" id="IPR006634">
    <property type="entry name" value="TLC-dom"/>
</dbReference>
<feature type="transmembrane region" description="Helical" evidence="6">
    <location>
        <begin position="32"/>
        <end position="56"/>
    </location>
</feature>
<feature type="transmembrane region" description="Helical" evidence="6">
    <location>
        <begin position="203"/>
        <end position="227"/>
    </location>
</feature>
<dbReference type="EMBL" id="JAPDRK010000008">
    <property type="protein sequence ID" value="KAJ9609455.1"/>
    <property type="molecule type" value="Genomic_DNA"/>
</dbReference>
<evidence type="ECO:0000256" key="6">
    <source>
        <dbReference type="SAM" id="Phobius"/>
    </source>
</evidence>
<evidence type="ECO:0000256" key="2">
    <source>
        <dbReference type="ARBA" id="ARBA00022692"/>
    </source>
</evidence>
<sequence length="289" mass="33331">MFDMDGSKGYQQGYGLVQAACEWAYLPLLPPYLAGIVATFLTYHIFYVSVGPWLSSTLFPKAYPPLRGKDKLLWDENVVSFVQAIALCIFAGQVILYDEERQGMNWQERVWGVTEPTAAVLTIGNGYFCWHLMMMVWYRKVFGWPMVAHALAVSFLMINGYRPAFMTYSPSSFLYEFSTIFLDIQSTLRALQMEGTTIQIVNGVAFFFSFFLSRILYGNYLQGWFYADLWRAYVVKDSEIPVGHHRIPTWLLAGHLLSAIALQVLNHMWFYKIGRTVYRKLFVTKRAKA</sequence>
<feature type="transmembrane region" description="Helical" evidence="6">
    <location>
        <begin position="247"/>
        <end position="271"/>
    </location>
</feature>
<evidence type="ECO:0000256" key="1">
    <source>
        <dbReference type="ARBA" id="ARBA00004141"/>
    </source>
</evidence>
<dbReference type="PANTHER" id="PTHR13439">
    <property type="entry name" value="CT120 PROTEIN"/>
    <property type="match status" value="1"/>
</dbReference>
<dbReference type="InterPro" id="IPR050846">
    <property type="entry name" value="TLCD"/>
</dbReference>
<dbReference type="GO" id="GO:0016020">
    <property type="term" value="C:membrane"/>
    <property type="evidence" value="ECO:0007669"/>
    <property type="project" value="UniProtKB-SubCell"/>
</dbReference>
<dbReference type="Pfam" id="PF03798">
    <property type="entry name" value="TRAM_LAG1_CLN8"/>
    <property type="match status" value="1"/>
</dbReference>
<accession>A0AA38X9V7</accession>
<keyword evidence="4 5" id="KW-0472">Membrane</keyword>
<evidence type="ECO:0000313" key="8">
    <source>
        <dbReference type="EMBL" id="KAJ9609455.1"/>
    </source>
</evidence>
<dbReference type="SMART" id="SM00724">
    <property type="entry name" value="TLC"/>
    <property type="match status" value="1"/>
</dbReference>